<gene>
    <name evidence="5" type="ORF">D7318_05075</name>
    <name evidence="4" type="ORF">D7319_19475</name>
</gene>
<protein>
    <submittedName>
        <fullName evidence="4">Polysaccharide deacetylase family protein</fullName>
    </submittedName>
</protein>
<keyword evidence="6" id="KW-1185">Reference proteome</keyword>
<evidence type="ECO:0000313" key="5">
    <source>
        <dbReference type="EMBL" id="RKN26861.1"/>
    </source>
</evidence>
<evidence type="ECO:0000313" key="6">
    <source>
        <dbReference type="Proteomes" id="UP000268652"/>
    </source>
</evidence>
<feature type="domain" description="NodB homology" evidence="3">
    <location>
        <begin position="53"/>
        <end position="241"/>
    </location>
</feature>
<evidence type="ECO:0000313" key="4">
    <source>
        <dbReference type="EMBL" id="RKN07324.1"/>
    </source>
</evidence>
<dbReference type="InterPro" id="IPR051398">
    <property type="entry name" value="Polysacch_Deacetylase"/>
</dbReference>
<name>A0A3A9WD71_9ACTN</name>
<dbReference type="InterPro" id="IPR011330">
    <property type="entry name" value="Glyco_hydro/deAcase_b/a-brl"/>
</dbReference>
<reference evidence="6 7" key="1">
    <citation type="submission" date="2018-09" db="EMBL/GenBank/DDBJ databases">
        <title>Streptomyces sp. nov. DS1-2, an endophytic actinomycete isolated from roots of Dendrobium scabrilingue.</title>
        <authorList>
            <person name="Kuncharoen N."/>
            <person name="Kudo T."/>
            <person name="Ohkuma M."/>
            <person name="Yuki M."/>
            <person name="Tanasupawat S."/>
        </authorList>
    </citation>
    <scope>NUCLEOTIDE SEQUENCE [LARGE SCALE GENOMIC DNA]</scope>
    <source>
        <strain evidence="4 7">AZ1-7</strain>
        <strain evidence="5 6">DS1-2</strain>
    </source>
</reference>
<dbReference type="GO" id="GO:0005975">
    <property type="term" value="P:carbohydrate metabolic process"/>
    <property type="evidence" value="ECO:0007669"/>
    <property type="project" value="InterPro"/>
</dbReference>
<comment type="subcellular location">
    <subcellularLocation>
        <location evidence="1">Secreted</location>
    </subcellularLocation>
</comment>
<dbReference type="SUPFAM" id="SSF88713">
    <property type="entry name" value="Glycoside hydrolase/deacetylase"/>
    <property type="match status" value="1"/>
</dbReference>
<dbReference type="PANTHER" id="PTHR34216:SF3">
    <property type="entry name" value="POLY-BETA-1,6-N-ACETYL-D-GLUCOSAMINE N-DEACETYLASE"/>
    <property type="match status" value="1"/>
</dbReference>
<organism evidence="4 7">
    <name type="scientific">Streptomyces radicis</name>
    <dbReference type="NCBI Taxonomy" id="1750517"/>
    <lineage>
        <taxon>Bacteria</taxon>
        <taxon>Bacillati</taxon>
        <taxon>Actinomycetota</taxon>
        <taxon>Actinomycetes</taxon>
        <taxon>Kitasatosporales</taxon>
        <taxon>Streptomycetaceae</taxon>
        <taxon>Streptomyces</taxon>
    </lineage>
</organism>
<dbReference type="Gene3D" id="3.20.20.370">
    <property type="entry name" value="Glycoside hydrolase/deacetylase"/>
    <property type="match status" value="1"/>
</dbReference>
<dbReference type="PANTHER" id="PTHR34216">
    <property type="match status" value="1"/>
</dbReference>
<keyword evidence="2" id="KW-0732">Signal</keyword>
<dbReference type="OrthoDB" id="9782872at2"/>
<dbReference type="Proteomes" id="UP000275024">
    <property type="component" value="Unassembled WGS sequence"/>
</dbReference>
<dbReference type="GO" id="GO:0005576">
    <property type="term" value="C:extracellular region"/>
    <property type="evidence" value="ECO:0007669"/>
    <property type="project" value="UniProtKB-SubCell"/>
</dbReference>
<evidence type="ECO:0000259" key="3">
    <source>
        <dbReference type="PROSITE" id="PS51677"/>
    </source>
</evidence>
<dbReference type="AlphaFoldDB" id="A0A3A9WD71"/>
<accession>A0A3A9WD71</accession>
<dbReference type="Proteomes" id="UP000268652">
    <property type="component" value="Unassembled WGS sequence"/>
</dbReference>
<evidence type="ECO:0000313" key="7">
    <source>
        <dbReference type="Proteomes" id="UP000275024"/>
    </source>
</evidence>
<dbReference type="InterPro" id="IPR002509">
    <property type="entry name" value="NODB_dom"/>
</dbReference>
<dbReference type="CDD" id="cd10918">
    <property type="entry name" value="CE4_NodB_like_5s_6s"/>
    <property type="match status" value="1"/>
</dbReference>
<dbReference type="EMBL" id="RBDY01000002">
    <property type="protein sequence ID" value="RKN26861.1"/>
    <property type="molecule type" value="Genomic_DNA"/>
</dbReference>
<comment type="caution">
    <text evidence="4">The sequence shown here is derived from an EMBL/GenBank/DDBJ whole genome shotgun (WGS) entry which is preliminary data.</text>
</comment>
<dbReference type="GO" id="GO:0016810">
    <property type="term" value="F:hydrolase activity, acting on carbon-nitrogen (but not peptide) bonds"/>
    <property type="evidence" value="ECO:0007669"/>
    <property type="project" value="InterPro"/>
</dbReference>
<evidence type="ECO:0000256" key="2">
    <source>
        <dbReference type="ARBA" id="ARBA00022729"/>
    </source>
</evidence>
<dbReference type="PROSITE" id="PS51677">
    <property type="entry name" value="NODB"/>
    <property type="match status" value="1"/>
</dbReference>
<sequence length="241" mass="26182">MYHSVAYTSPDPYRVTVTPDRLHQQLGWLRRRGLRGVSVGELLRARAAGRAARLVGLTFDDGYRDFLDTAVPLLRGHGCTATVFVLPGRLHGSNAWDAEGPRKRLLNAEGIREVAAAGMEVGSHGMTHETLRRATPQVLEREVAGSRAALEDLLGSPVPGFCYPYGGVDRRAIEAVRAAGYAYACAVDPGRLTGQFALPRIHVGERDSVRRLRLKQLLHPVRRRSLPTLSAPAAPPATAAL</sequence>
<dbReference type="Pfam" id="PF01522">
    <property type="entry name" value="Polysacc_deac_1"/>
    <property type="match status" value="1"/>
</dbReference>
<dbReference type="EMBL" id="RBDX01000016">
    <property type="protein sequence ID" value="RKN07324.1"/>
    <property type="molecule type" value="Genomic_DNA"/>
</dbReference>
<proteinExistence type="predicted"/>
<evidence type="ECO:0000256" key="1">
    <source>
        <dbReference type="ARBA" id="ARBA00004613"/>
    </source>
</evidence>